<reference evidence="4" key="1">
    <citation type="submission" date="2014-08" db="EMBL/GenBank/DDBJ databases">
        <authorList>
            <person name="Edwards T."/>
        </authorList>
    </citation>
    <scope>NUCLEOTIDE SEQUENCE [LARGE SCALE GENOMIC DNA]</scope>
</reference>
<evidence type="ECO:0000313" key="4">
    <source>
        <dbReference type="Proteomes" id="UP000182888"/>
    </source>
</evidence>
<dbReference type="Pfam" id="PF00534">
    <property type="entry name" value="Glycos_transf_1"/>
    <property type="match status" value="1"/>
</dbReference>
<dbReference type="InterPro" id="IPR001296">
    <property type="entry name" value="Glyco_trans_1"/>
</dbReference>
<dbReference type="AlphaFoldDB" id="A0A0K2VW55"/>
<gene>
    <name evidence="3" type="ORF">MPL1032_20146</name>
</gene>
<evidence type="ECO:0000259" key="2">
    <source>
        <dbReference type="Pfam" id="PF00534"/>
    </source>
</evidence>
<evidence type="ECO:0000313" key="3">
    <source>
        <dbReference type="EMBL" id="CDX55514.1"/>
    </source>
</evidence>
<feature type="domain" description="Glycosyl transferase family 1" evidence="2">
    <location>
        <begin position="334"/>
        <end position="453"/>
    </location>
</feature>
<dbReference type="PANTHER" id="PTHR46401">
    <property type="entry name" value="GLYCOSYLTRANSFERASE WBBK-RELATED"/>
    <property type="match status" value="1"/>
</dbReference>
<dbReference type="Gene3D" id="3.40.50.2000">
    <property type="entry name" value="Glycogen Phosphorylase B"/>
    <property type="match status" value="1"/>
</dbReference>
<keyword evidence="1" id="KW-0808">Transferase</keyword>
<sequence length="532" mass="58999">MTAAMPKPETTSSLAAVSLPSRGLILVDLSTSWRHRSSPPVGIIRCEHEIARHFLAASPQDVIFGFFSEETQQYSEIPQDTVIQMITNSASSGSSSLQEKETSDDQALKDSVNRKSFYKTVLAGLLFANYMAGRASGLGKWRMKAATWAKQYVAGNYDVIDFESLTRIAKFWTASPNIDLRGPLGGLRMALVHSAPPPGSTPVQIDKIATILLPGVFWEGSKAKWIWKESSKRNISVKLLLFDLIPIVVRQFSESGAAQNFAACLHYLLWSCDHFFCISDSTARDLRRYADVCGYLPIPESKVEVCRLGPARFVHDTGPDAGEDPRIPGSERLDPGKFVLFVSTIESRKNHDFAYHLWRRLAAKHGVEVFPLVFAGKLGWDTDSLMRRISQDPVIGGRHIVHFDNVSDDQLRWLYANCAFTIFPSHYEGFGMTVAESLAFGKPCIASVGSSIEEAGQGVADHIDTLDGVAWLKKIEQYMFDLGALEDKSKAIQIAYKPYAWDEFTAPIVQHMLRSSGAMSGIDLNIPKRNLS</sequence>
<protein>
    <recommendedName>
        <fullName evidence="2">Glycosyl transferase family 1 domain-containing protein</fullName>
    </recommendedName>
</protein>
<dbReference type="CDD" id="cd03809">
    <property type="entry name" value="GT4_MtfB-like"/>
    <property type="match status" value="1"/>
</dbReference>
<dbReference type="EMBL" id="CCND01000012">
    <property type="protein sequence ID" value="CDX55514.1"/>
    <property type="molecule type" value="Genomic_DNA"/>
</dbReference>
<dbReference type="SUPFAM" id="SSF53756">
    <property type="entry name" value="UDP-Glycosyltransferase/glycogen phosphorylase"/>
    <property type="match status" value="1"/>
</dbReference>
<dbReference type="Proteomes" id="UP000182888">
    <property type="component" value="Unassembled WGS sequence"/>
</dbReference>
<name>A0A0K2VW55_MESPL</name>
<evidence type="ECO:0000256" key="1">
    <source>
        <dbReference type="ARBA" id="ARBA00022679"/>
    </source>
</evidence>
<dbReference type="PANTHER" id="PTHR46401:SF2">
    <property type="entry name" value="GLYCOSYLTRANSFERASE WBBK-RELATED"/>
    <property type="match status" value="1"/>
</dbReference>
<proteinExistence type="predicted"/>
<accession>A0A0K2VW55</accession>
<organism evidence="3 4">
    <name type="scientific">Mesorhizobium plurifarium</name>
    <dbReference type="NCBI Taxonomy" id="69974"/>
    <lineage>
        <taxon>Bacteria</taxon>
        <taxon>Pseudomonadati</taxon>
        <taxon>Pseudomonadota</taxon>
        <taxon>Alphaproteobacteria</taxon>
        <taxon>Hyphomicrobiales</taxon>
        <taxon>Phyllobacteriaceae</taxon>
        <taxon>Mesorhizobium</taxon>
    </lineage>
</organism>
<dbReference type="GO" id="GO:0016757">
    <property type="term" value="F:glycosyltransferase activity"/>
    <property type="evidence" value="ECO:0007669"/>
    <property type="project" value="InterPro"/>
</dbReference>